<accession>A0A6G0WL63</accession>
<comment type="caution">
    <text evidence="6">The sequence shown here is derived from an EMBL/GenBank/DDBJ whole genome shotgun (WGS) entry which is preliminary data.</text>
</comment>
<dbReference type="AlphaFoldDB" id="A0A6G0WL63"/>
<dbReference type="PANTHER" id="PTHR10183:SF379">
    <property type="entry name" value="CALPAIN-5"/>
    <property type="match status" value="1"/>
</dbReference>
<dbReference type="GO" id="GO:0006508">
    <property type="term" value="P:proteolysis"/>
    <property type="evidence" value="ECO:0007669"/>
    <property type="project" value="UniProtKB-KW"/>
</dbReference>
<evidence type="ECO:0000256" key="2">
    <source>
        <dbReference type="ARBA" id="ARBA00022670"/>
    </source>
</evidence>
<dbReference type="GO" id="GO:0004198">
    <property type="term" value="F:calcium-dependent cysteine-type endopeptidase activity"/>
    <property type="evidence" value="ECO:0007669"/>
    <property type="project" value="InterPro"/>
</dbReference>
<keyword evidence="2" id="KW-0645">Protease</keyword>
<gene>
    <name evidence="6" type="ORF">Ae201684_014132</name>
</gene>
<feature type="compositionally biased region" description="Low complexity" evidence="5">
    <location>
        <begin position="284"/>
        <end position="296"/>
    </location>
</feature>
<evidence type="ECO:0000313" key="7">
    <source>
        <dbReference type="Proteomes" id="UP000481153"/>
    </source>
</evidence>
<dbReference type="SUPFAM" id="SSF54001">
    <property type="entry name" value="Cysteine proteinases"/>
    <property type="match status" value="1"/>
</dbReference>
<dbReference type="VEuPathDB" id="FungiDB:AeMF1_012983"/>
<dbReference type="Gene3D" id="3.90.70.10">
    <property type="entry name" value="Cysteine proteinases"/>
    <property type="match status" value="1"/>
</dbReference>
<dbReference type="EMBL" id="VJMJ01000184">
    <property type="protein sequence ID" value="KAF0728026.1"/>
    <property type="molecule type" value="Genomic_DNA"/>
</dbReference>
<reference evidence="6 7" key="1">
    <citation type="submission" date="2019-07" db="EMBL/GenBank/DDBJ databases">
        <title>Genomics analysis of Aphanomyces spp. identifies a new class of oomycete effector associated with host adaptation.</title>
        <authorList>
            <person name="Gaulin E."/>
        </authorList>
    </citation>
    <scope>NUCLEOTIDE SEQUENCE [LARGE SCALE GENOMIC DNA]</scope>
    <source>
        <strain evidence="6 7">ATCC 201684</strain>
    </source>
</reference>
<evidence type="ECO:0000313" key="6">
    <source>
        <dbReference type="EMBL" id="KAF0728026.1"/>
    </source>
</evidence>
<dbReference type="Proteomes" id="UP000481153">
    <property type="component" value="Unassembled WGS sequence"/>
</dbReference>
<protein>
    <submittedName>
        <fullName evidence="6">Uncharacterized protein</fullName>
    </submittedName>
</protein>
<keyword evidence="4" id="KW-0788">Thiol protease</keyword>
<evidence type="ECO:0000256" key="3">
    <source>
        <dbReference type="ARBA" id="ARBA00022801"/>
    </source>
</evidence>
<evidence type="ECO:0000256" key="1">
    <source>
        <dbReference type="ARBA" id="ARBA00007623"/>
    </source>
</evidence>
<name>A0A6G0WL63_9STRA</name>
<dbReference type="InterPro" id="IPR022684">
    <property type="entry name" value="Calpain_cysteine_protease"/>
</dbReference>
<feature type="compositionally biased region" description="Low complexity" evidence="5">
    <location>
        <begin position="303"/>
        <end position="313"/>
    </location>
</feature>
<dbReference type="InterPro" id="IPR038765">
    <property type="entry name" value="Papain-like_cys_pep_sf"/>
</dbReference>
<feature type="region of interest" description="Disordered" evidence="5">
    <location>
        <begin position="205"/>
        <end position="313"/>
    </location>
</feature>
<organism evidence="6 7">
    <name type="scientific">Aphanomyces euteiches</name>
    <dbReference type="NCBI Taxonomy" id="100861"/>
    <lineage>
        <taxon>Eukaryota</taxon>
        <taxon>Sar</taxon>
        <taxon>Stramenopiles</taxon>
        <taxon>Oomycota</taxon>
        <taxon>Saprolegniomycetes</taxon>
        <taxon>Saprolegniales</taxon>
        <taxon>Verrucalvaceae</taxon>
        <taxon>Aphanomyces</taxon>
    </lineage>
</organism>
<proteinExistence type="inferred from homology"/>
<keyword evidence="7" id="KW-1185">Reference proteome</keyword>
<feature type="compositionally biased region" description="Acidic residues" evidence="5">
    <location>
        <begin position="217"/>
        <end position="264"/>
    </location>
</feature>
<evidence type="ECO:0000256" key="5">
    <source>
        <dbReference type="SAM" id="MobiDB-lite"/>
    </source>
</evidence>
<evidence type="ECO:0000256" key="4">
    <source>
        <dbReference type="ARBA" id="ARBA00022807"/>
    </source>
</evidence>
<keyword evidence="3" id="KW-0378">Hydrolase</keyword>
<sequence length="313" mass="35166">MAALDHKFGDDGAFWMQYEDFIEEFTQIDRTRLFNAEWFVSQEWMEFHSDWPALWNEGLFQFTLTQPGPATVVLAKADERYFQGLQGPFHFGLRMKIYRVEAETKRTYVGQFIQQAFGRSISLEFKHLDAGDYAVDVMIVRTPNGVNSADVVLGQVGATRPDKLLRICDQFNESRMKAVNLDTSYNVLNIAREAQLTAYESALEEAAKQKQLGSNEPADENPEDEPEPTTDDTPGEDGENAQEGDEANEDEEDEDYNPEEDDADQIQGDSLSGKVVIGVRVYSKDSGPSSLPSSKSITICDPSTRSLSRSSRL</sequence>
<dbReference type="PANTHER" id="PTHR10183">
    <property type="entry name" value="CALPAIN"/>
    <property type="match status" value="1"/>
</dbReference>
<comment type="similarity">
    <text evidence="1">Belongs to the peptidase C2 family.</text>
</comment>